<keyword evidence="10" id="KW-1185">Reference proteome</keyword>
<evidence type="ECO:0000256" key="4">
    <source>
        <dbReference type="ARBA" id="ARBA00022544"/>
    </source>
</evidence>
<dbReference type="NCBIfam" id="TIGR00912">
    <property type="entry name" value="2A0309"/>
    <property type="match status" value="1"/>
</dbReference>
<comment type="caution">
    <text evidence="9">The sequence shown here is derived from an EMBL/GenBank/DDBJ whole genome shotgun (WGS) entry which is preliminary data.</text>
</comment>
<feature type="transmembrane region" description="Helical" evidence="8">
    <location>
        <begin position="42"/>
        <end position="64"/>
    </location>
</feature>
<feature type="transmembrane region" description="Helical" evidence="8">
    <location>
        <begin position="270"/>
        <end position="292"/>
    </location>
</feature>
<evidence type="ECO:0000256" key="1">
    <source>
        <dbReference type="ARBA" id="ARBA00004141"/>
    </source>
</evidence>
<organism evidence="9 10">
    <name type="scientific">Clostridium brassicae</name>
    <dbReference type="NCBI Taxonomy" id="2999072"/>
    <lineage>
        <taxon>Bacteria</taxon>
        <taxon>Bacillati</taxon>
        <taxon>Bacillota</taxon>
        <taxon>Clostridia</taxon>
        <taxon>Eubacteriales</taxon>
        <taxon>Clostridiaceae</taxon>
        <taxon>Clostridium</taxon>
    </lineage>
</organism>
<dbReference type="Proteomes" id="UP001144612">
    <property type="component" value="Unassembled WGS sequence"/>
</dbReference>
<accession>A0ABT4DAS1</accession>
<keyword evidence="3" id="KW-0813">Transport</keyword>
<comment type="similarity">
    <text evidence="2">Belongs to the amino acid-polyamine-organocation (APC) superfamily. Spore germination protein (SGP) (TC 2.A.3.9) family.</text>
</comment>
<evidence type="ECO:0000313" key="9">
    <source>
        <dbReference type="EMBL" id="MCY6959397.1"/>
    </source>
</evidence>
<evidence type="ECO:0000256" key="3">
    <source>
        <dbReference type="ARBA" id="ARBA00022448"/>
    </source>
</evidence>
<protein>
    <submittedName>
        <fullName evidence="9">Endospore germination permease</fullName>
    </submittedName>
</protein>
<evidence type="ECO:0000313" key="10">
    <source>
        <dbReference type="Proteomes" id="UP001144612"/>
    </source>
</evidence>
<keyword evidence="7 8" id="KW-0472">Membrane</keyword>
<feature type="transmembrane region" description="Helical" evidence="8">
    <location>
        <begin position="333"/>
        <end position="354"/>
    </location>
</feature>
<reference evidence="9" key="1">
    <citation type="submission" date="2022-12" db="EMBL/GenBank/DDBJ databases">
        <title>Clostridium sp. nov., isolated from industrial wastewater.</title>
        <authorList>
            <person name="Jiayan W."/>
        </authorList>
    </citation>
    <scope>NUCLEOTIDE SEQUENCE</scope>
    <source>
        <strain evidence="9">ZC22-4</strain>
    </source>
</reference>
<dbReference type="EMBL" id="JAPQFJ010000012">
    <property type="protein sequence ID" value="MCY6959397.1"/>
    <property type="molecule type" value="Genomic_DNA"/>
</dbReference>
<proteinExistence type="inferred from homology"/>
<feature type="transmembrane region" description="Helical" evidence="8">
    <location>
        <begin position="218"/>
        <end position="241"/>
    </location>
</feature>
<feature type="transmembrane region" description="Helical" evidence="8">
    <location>
        <begin position="84"/>
        <end position="101"/>
    </location>
</feature>
<name>A0ABT4DAS1_9CLOT</name>
<dbReference type="Pfam" id="PF03845">
    <property type="entry name" value="Spore_permease"/>
    <property type="match status" value="1"/>
</dbReference>
<keyword evidence="4" id="KW-0309">Germination</keyword>
<feature type="transmembrane region" description="Helical" evidence="8">
    <location>
        <begin position="180"/>
        <end position="198"/>
    </location>
</feature>
<comment type="subcellular location">
    <subcellularLocation>
        <location evidence="1">Membrane</location>
        <topology evidence="1">Multi-pass membrane protein</topology>
    </subcellularLocation>
</comment>
<evidence type="ECO:0000256" key="7">
    <source>
        <dbReference type="ARBA" id="ARBA00023136"/>
    </source>
</evidence>
<evidence type="ECO:0000256" key="6">
    <source>
        <dbReference type="ARBA" id="ARBA00022989"/>
    </source>
</evidence>
<dbReference type="PANTHER" id="PTHR34975">
    <property type="entry name" value="SPORE GERMINATION PROTEIN A2"/>
    <property type="match status" value="1"/>
</dbReference>
<evidence type="ECO:0000256" key="8">
    <source>
        <dbReference type="SAM" id="Phobius"/>
    </source>
</evidence>
<keyword evidence="5 8" id="KW-0812">Transmembrane</keyword>
<dbReference type="InterPro" id="IPR004761">
    <property type="entry name" value="Spore_GerAB"/>
</dbReference>
<evidence type="ECO:0000256" key="5">
    <source>
        <dbReference type="ARBA" id="ARBA00022692"/>
    </source>
</evidence>
<feature type="transmembrane region" description="Helical" evidence="8">
    <location>
        <begin position="113"/>
        <end position="137"/>
    </location>
</feature>
<sequence>MNNRDKKYLTSSQIIGLLIGFAVGPGLLRSPNSLIKFAEQDAWISSIIGLTYPLYIIIIANYIIRKYPDDNILSLSRKCFGKTLGNILNSIYGLQWIIFIITISTDLIKISRIYFVAFLTPVKVVIVLLAISIYAAYRGLESLATLAQINLYLLVSIMIFSIAALKYGKLLNIQPIFGSGIKNIIHSSFLTCYYYLGFENLLLIHPFAKDTTNVKKSSFTALLISGLMWVWTIFVTIYYLGIDIIPKSFWSFILVFESINIPIVNNFRYIFMFVWTFAVFIVISGHSFTASLIMNDITNINRTFILMFLYFLCTLSSLWLMSLDSYKNALDAISMFFTLYNIVFISIISIIIYIKNKTFSKRKATIN</sequence>
<evidence type="ECO:0000256" key="2">
    <source>
        <dbReference type="ARBA" id="ARBA00007998"/>
    </source>
</evidence>
<keyword evidence="6 8" id="KW-1133">Transmembrane helix</keyword>
<dbReference type="RefSeq" id="WP_268061823.1">
    <property type="nucleotide sequence ID" value="NZ_JAPQFJ010000012.1"/>
</dbReference>
<gene>
    <name evidence="9" type="ORF">OW729_12335</name>
</gene>
<feature type="transmembrane region" description="Helical" evidence="8">
    <location>
        <begin position="304"/>
        <end position="321"/>
    </location>
</feature>
<feature type="transmembrane region" description="Helical" evidence="8">
    <location>
        <begin position="12"/>
        <end position="30"/>
    </location>
</feature>
<feature type="transmembrane region" description="Helical" evidence="8">
    <location>
        <begin position="149"/>
        <end position="168"/>
    </location>
</feature>
<dbReference type="PANTHER" id="PTHR34975:SF2">
    <property type="entry name" value="SPORE GERMINATION PROTEIN A2"/>
    <property type="match status" value="1"/>
</dbReference>